<feature type="transmembrane region" description="Helical" evidence="5">
    <location>
        <begin position="286"/>
        <end position="307"/>
    </location>
</feature>
<evidence type="ECO:0000313" key="9">
    <source>
        <dbReference type="EMBL" id="CAK9002311.1"/>
    </source>
</evidence>
<gene>
    <name evidence="8" type="ORF">CCMP2556_LOCUS6785</name>
    <name evidence="9" type="ORF">CCMP2556_LOCUS6796</name>
</gene>
<evidence type="ECO:0000256" key="5">
    <source>
        <dbReference type="SAM" id="Phobius"/>
    </source>
</evidence>
<reference evidence="9 10" key="1">
    <citation type="submission" date="2024-02" db="EMBL/GenBank/DDBJ databases">
        <authorList>
            <person name="Chen Y."/>
            <person name="Shah S."/>
            <person name="Dougan E. K."/>
            <person name="Thang M."/>
            <person name="Chan C."/>
        </authorList>
    </citation>
    <scope>NUCLEOTIDE SEQUENCE [LARGE SCALE GENOMIC DNA]</scope>
</reference>
<evidence type="ECO:0000256" key="3">
    <source>
        <dbReference type="ARBA" id="ARBA00022989"/>
    </source>
</evidence>
<dbReference type="EMBL" id="CAXAMN010002980">
    <property type="protein sequence ID" value="CAK9002279.1"/>
    <property type="molecule type" value="Genomic_DNA"/>
</dbReference>
<dbReference type="Pfam" id="PF01740">
    <property type="entry name" value="STAS"/>
    <property type="match status" value="1"/>
</dbReference>
<evidence type="ECO:0000259" key="7">
    <source>
        <dbReference type="Pfam" id="PF01740"/>
    </source>
</evidence>
<feature type="domain" description="STAS" evidence="7">
    <location>
        <begin position="481"/>
        <end position="565"/>
    </location>
</feature>
<proteinExistence type="predicted"/>
<name>A0ABP0II76_9DINO</name>
<comment type="caution">
    <text evidence="9">The sequence shown here is derived from an EMBL/GenBank/DDBJ whole genome shotgun (WGS) entry which is preliminary data.</text>
</comment>
<feature type="transmembrane region" description="Helical" evidence="5">
    <location>
        <begin position="101"/>
        <end position="121"/>
    </location>
</feature>
<evidence type="ECO:0000256" key="4">
    <source>
        <dbReference type="ARBA" id="ARBA00023136"/>
    </source>
</evidence>
<sequence length="621" mass="66824">MSESSDDMANWKGKWSSWCIPMKDFRLEFLCGLTVALALVPEAVAFALAAGLPPDVGLNSAWIISVITALFGGRPAMICGATGSLAVLVPGTVQMPHGKVLLFYAVIVMGIIEILLGLLSVGTLVKLIPVPVMIGFCNGLALVIGLAQISNFKDPACFGGKCGEHAADASAASATSAAARRLDAFHAFTDPTPFIHGEEAIFAAIITVLSFCVSLWLPKLSTRVPSALVAIIVGIIFEWAIVRPAFGSQTPIVQDIAPNCELPRLFWFNDLYADAPPFTWKLFVQVLPLSVTMAAVGLLESLMTLNLVDEITKTKGNPTRECLGQGLANVLCGVLGGMGGCAMIGQSMINIGSGARTRASSFIAGLFLLIIVLVAYDGIKKIPVSALVGVMFNVCFHTFEWSSLKLMILAACPLRVRRKFLSSKTAAQQIRRMDALVILVVTLVTLFTDLATAVAVGMVVSLFTFALETSNAVQVVPREPTDGVQVYDVHGTLFFGSTTHFLDLFPEQVVAKDPDDVRLVFETGHVADYSAVQALNKLGERYGAQGKRLTLQELMPKTHRVLSRCARLGGGEITLSLDEQMNLPNMDSELPNHLHIERVPSVDFSYVRERSRETHDDSDSA</sequence>
<feature type="transmembrane region" description="Helical" evidence="5">
    <location>
        <begin position="435"/>
        <end position="467"/>
    </location>
</feature>
<dbReference type="InterPro" id="IPR052706">
    <property type="entry name" value="Membrane-Transporter-like"/>
</dbReference>
<evidence type="ECO:0000313" key="10">
    <source>
        <dbReference type="Proteomes" id="UP001642484"/>
    </source>
</evidence>
<evidence type="ECO:0000313" key="8">
    <source>
        <dbReference type="EMBL" id="CAK9002279.1"/>
    </source>
</evidence>
<feature type="transmembrane region" description="Helical" evidence="5">
    <location>
        <begin position="327"/>
        <end position="349"/>
    </location>
</feature>
<dbReference type="Pfam" id="PF00916">
    <property type="entry name" value="Sulfate_transp"/>
    <property type="match status" value="1"/>
</dbReference>
<feature type="domain" description="SLC26A/SulP transporter" evidence="6">
    <location>
        <begin position="25"/>
        <end position="405"/>
    </location>
</feature>
<feature type="transmembrane region" description="Helical" evidence="5">
    <location>
        <begin position="224"/>
        <end position="242"/>
    </location>
</feature>
<keyword evidence="10" id="KW-1185">Reference proteome</keyword>
<dbReference type="PANTHER" id="PTHR43310:SF1">
    <property type="entry name" value="SULFATE TRANSPORTER YBAR-RELATED"/>
    <property type="match status" value="1"/>
</dbReference>
<dbReference type="InterPro" id="IPR002645">
    <property type="entry name" value="STAS_dom"/>
</dbReference>
<accession>A0ABP0II76</accession>
<organism evidence="9 10">
    <name type="scientific">Durusdinium trenchii</name>
    <dbReference type="NCBI Taxonomy" id="1381693"/>
    <lineage>
        <taxon>Eukaryota</taxon>
        <taxon>Sar</taxon>
        <taxon>Alveolata</taxon>
        <taxon>Dinophyceae</taxon>
        <taxon>Suessiales</taxon>
        <taxon>Symbiodiniaceae</taxon>
        <taxon>Durusdinium</taxon>
    </lineage>
</organism>
<dbReference type="EMBL" id="CAXAMN010002991">
    <property type="protein sequence ID" value="CAK9002311.1"/>
    <property type="molecule type" value="Genomic_DNA"/>
</dbReference>
<protein>
    <recommendedName>
        <fullName evidence="11">Sulfate transporter</fullName>
    </recommendedName>
</protein>
<keyword evidence="3 5" id="KW-1133">Transmembrane helix</keyword>
<evidence type="ECO:0000259" key="6">
    <source>
        <dbReference type="Pfam" id="PF00916"/>
    </source>
</evidence>
<keyword evidence="4 5" id="KW-0472">Membrane</keyword>
<dbReference type="InterPro" id="IPR011547">
    <property type="entry name" value="SLC26A/SulP_dom"/>
</dbReference>
<dbReference type="CDD" id="cd07042">
    <property type="entry name" value="STAS_SulP_like_sulfate_transporter"/>
    <property type="match status" value="1"/>
</dbReference>
<evidence type="ECO:0000256" key="2">
    <source>
        <dbReference type="ARBA" id="ARBA00022692"/>
    </source>
</evidence>
<feature type="transmembrane region" description="Helical" evidence="5">
    <location>
        <begin position="127"/>
        <end position="147"/>
    </location>
</feature>
<evidence type="ECO:0000256" key="1">
    <source>
        <dbReference type="ARBA" id="ARBA00004141"/>
    </source>
</evidence>
<evidence type="ECO:0008006" key="11">
    <source>
        <dbReference type="Google" id="ProtNLM"/>
    </source>
</evidence>
<dbReference type="Gene3D" id="3.30.750.24">
    <property type="entry name" value="STAS domain"/>
    <property type="match status" value="1"/>
</dbReference>
<dbReference type="SUPFAM" id="SSF52091">
    <property type="entry name" value="SpoIIaa-like"/>
    <property type="match status" value="1"/>
</dbReference>
<comment type="subcellular location">
    <subcellularLocation>
        <location evidence="1">Membrane</location>
        <topology evidence="1">Multi-pass membrane protein</topology>
    </subcellularLocation>
</comment>
<feature type="transmembrane region" description="Helical" evidence="5">
    <location>
        <begin position="200"/>
        <end position="218"/>
    </location>
</feature>
<dbReference type="PANTHER" id="PTHR43310">
    <property type="entry name" value="SULFATE TRANSPORTER YBAR-RELATED"/>
    <property type="match status" value="1"/>
</dbReference>
<dbReference type="InterPro" id="IPR036513">
    <property type="entry name" value="STAS_dom_sf"/>
</dbReference>
<keyword evidence="2 5" id="KW-0812">Transmembrane</keyword>
<feature type="transmembrane region" description="Helical" evidence="5">
    <location>
        <begin position="361"/>
        <end position="379"/>
    </location>
</feature>
<dbReference type="Proteomes" id="UP001642484">
    <property type="component" value="Unassembled WGS sequence"/>
</dbReference>